<evidence type="ECO:0000313" key="1">
    <source>
        <dbReference type="EMBL" id="KAI3358054.1"/>
    </source>
</evidence>
<reference evidence="1" key="1">
    <citation type="submission" date="2022-04" db="EMBL/GenBank/DDBJ databases">
        <title>Jade perch genome.</title>
        <authorList>
            <person name="Chao B."/>
        </authorList>
    </citation>
    <scope>NUCLEOTIDE SEQUENCE</scope>
    <source>
        <strain evidence="1">CB-2022</strain>
    </source>
</reference>
<evidence type="ECO:0000313" key="2">
    <source>
        <dbReference type="Proteomes" id="UP000831701"/>
    </source>
</evidence>
<proteinExistence type="predicted"/>
<accession>A0ACB8VR81</accession>
<sequence>MKVLVSTYKADQKKGKKGEERKEKRQMELGILQLFEEEGQRLIEAAKEKLDQVKKPPPYEKEVKFKEIYPQLPVICQEGNYRIRDDEDRIIEEGQAETTIKMYPTTKAKRRMRRLETEGGLRMRRLEFGSDEDQSDLEGAMGGYDPAVRRMLAKAEKRRSGTLRRKEPEDDRQKRDEVQERLSEQRRSTVQPGDKVFVKDIREGEYYEKGLRRLHLDNDKERKSKKISTLPIPSKALPFNEDPREKEKQRGRGEREETSALFVRNYFFLDALVWTKQKQKTQTLESSSLPRGQACFFPLHCIGNYSTCRAMGLAGRAMGTPGISREALFPSLWMIALLFLSVWELDAQTAVETKPLYIWQTGACAHHDSTELSIVSLSLSTVCCLKSSQ</sequence>
<comment type="caution">
    <text evidence="1">The sequence shown here is derived from an EMBL/GenBank/DDBJ whole genome shotgun (WGS) entry which is preliminary data.</text>
</comment>
<keyword evidence="2" id="KW-1185">Reference proteome</keyword>
<dbReference type="Proteomes" id="UP000831701">
    <property type="component" value="Chromosome 18"/>
</dbReference>
<protein>
    <submittedName>
        <fullName evidence="1">Uncharacterized protein</fullName>
    </submittedName>
</protein>
<dbReference type="EMBL" id="CM041548">
    <property type="protein sequence ID" value="KAI3358054.1"/>
    <property type="molecule type" value="Genomic_DNA"/>
</dbReference>
<name>A0ACB8VR81_9TELE</name>
<gene>
    <name evidence="1" type="ORF">L3Q82_002969</name>
</gene>
<organism evidence="1 2">
    <name type="scientific">Scortum barcoo</name>
    <name type="common">barcoo grunter</name>
    <dbReference type="NCBI Taxonomy" id="214431"/>
    <lineage>
        <taxon>Eukaryota</taxon>
        <taxon>Metazoa</taxon>
        <taxon>Chordata</taxon>
        <taxon>Craniata</taxon>
        <taxon>Vertebrata</taxon>
        <taxon>Euteleostomi</taxon>
        <taxon>Actinopterygii</taxon>
        <taxon>Neopterygii</taxon>
        <taxon>Teleostei</taxon>
        <taxon>Neoteleostei</taxon>
        <taxon>Acanthomorphata</taxon>
        <taxon>Eupercaria</taxon>
        <taxon>Centrarchiformes</taxon>
        <taxon>Terapontoidei</taxon>
        <taxon>Terapontidae</taxon>
        <taxon>Scortum</taxon>
    </lineage>
</organism>